<evidence type="ECO:0000313" key="1">
    <source>
        <dbReference type="EMBL" id="TFK17888.1"/>
    </source>
</evidence>
<name>A0A5C3KD83_COPMA</name>
<evidence type="ECO:0000313" key="2">
    <source>
        <dbReference type="Proteomes" id="UP000307440"/>
    </source>
</evidence>
<organism evidence="1 2">
    <name type="scientific">Coprinopsis marcescibilis</name>
    <name type="common">Agaric fungus</name>
    <name type="synonym">Psathyrella marcescibilis</name>
    <dbReference type="NCBI Taxonomy" id="230819"/>
    <lineage>
        <taxon>Eukaryota</taxon>
        <taxon>Fungi</taxon>
        <taxon>Dikarya</taxon>
        <taxon>Basidiomycota</taxon>
        <taxon>Agaricomycotina</taxon>
        <taxon>Agaricomycetes</taxon>
        <taxon>Agaricomycetidae</taxon>
        <taxon>Agaricales</taxon>
        <taxon>Agaricineae</taxon>
        <taxon>Psathyrellaceae</taxon>
        <taxon>Coprinopsis</taxon>
    </lineage>
</organism>
<accession>A0A5C3KD83</accession>
<protein>
    <submittedName>
        <fullName evidence="1">Uncharacterized protein</fullName>
    </submittedName>
</protein>
<feature type="non-terminal residue" evidence="1">
    <location>
        <position position="1"/>
    </location>
</feature>
<dbReference type="OrthoDB" id="3250324at2759"/>
<dbReference type="AlphaFoldDB" id="A0A5C3KD83"/>
<keyword evidence="2" id="KW-1185">Reference proteome</keyword>
<reference evidence="1 2" key="1">
    <citation type="journal article" date="2019" name="Nat. Ecol. Evol.">
        <title>Megaphylogeny resolves global patterns of mushroom evolution.</title>
        <authorList>
            <person name="Varga T."/>
            <person name="Krizsan K."/>
            <person name="Foldi C."/>
            <person name="Dima B."/>
            <person name="Sanchez-Garcia M."/>
            <person name="Sanchez-Ramirez S."/>
            <person name="Szollosi G.J."/>
            <person name="Szarkandi J.G."/>
            <person name="Papp V."/>
            <person name="Albert L."/>
            <person name="Andreopoulos W."/>
            <person name="Angelini C."/>
            <person name="Antonin V."/>
            <person name="Barry K.W."/>
            <person name="Bougher N.L."/>
            <person name="Buchanan P."/>
            <person name="Buyck B."/>
            <person name="Bense V."/>
            <person name="Catcheside P."/>
            <person name="Chovatia M."/>
            <person name="Cooper J."/>
            <person name="Damon W."/>
            <person name="Desjardin D."/>
            <person name="Finy P."/>
            <person name="Geml J."/>
            <person name="Haridas S."/>
            <person name="Hughes K."/>
            <person name="Justo A."/>
            <person name="Karasinski D."/>
            <person name="Kautmanova I."/>
            <person name="Kiss B."/>
            <person name="Kocsube S."/>
            <person name="Kotiranta H."/>
            <person name="LaButti K.M."/>
            <person name="Lechner B.E."/>
            <person name="Liimatainen K."/>
            <person name="Lipzen A."/>
            <person name="Lukacs Z."/>
            <person name="Mihaltcheva S."/>
            <person name="Morgado L.N."/>
            <person name="Niskanen T."/>
            <person name="Noordeloos M.E."/>
            <person name="Ohm R.A."/>
            <person name="Ortiz-Santana B."/>
            <person name="Ovrebo C."/>
            <person name="Racz N."/>
            <person name="Riley R."/>
            <person name="Savchenko A."/>
            <person name="Shiryaev A."/>
            <person name="Soop K."/>
            <person name="Spirin V."/>
            <person name="Szebenyi C."/>
            <person name="Tomsovsky M."/>
            <person name="Tulloss R.E."/>
            <person name="Uehling J."/>
            <person name="Grigoriev I.V."/>
            <person name="Vagvolgyi C."/>
            <person name="Papp T."/>
            <person name="Martin F.M."/>
            <person name="Miettinen O."/>
            <person name="Hibbett D.S."/>
            <person name="Nagy L.G."/>
        </authorList>
    </citation>
    <scope>NUCLEOTIDE SEQUENCE [LARGE SCALE GENOMIC DNA]</scope>
    <source>
        <strain evidence="1 2">CBS 121175</strain>
    </source>
</reference>
<dbReference type="STRING" id="230819.A0A5C3KD83"/>
<gene>
    <name evidence="1" type="ORF">FA15DRAFT_604255</name>
</gene>
<dbReference type="EMBL" id="ML210452">
    <property type="protein sequence ID" value="TFK17888.1"/>
    <property type="molecule type" value="Genomic_DNA"/>
</dbReference>
<sequence>QKRLFSKEAFINSIVSWVVADDQSLNVIESQYLREIFLMLRSELKDKDIPHRSQIRDRVIETWGAHVEHLKGHIKVSFFVYYLMAFVNQIGWINMDNASNNHRFMVLLAIELEGRDIEFDSDERQIR</sequence>
<proteinExistence type="predicted"/>
<dbReference type="Proteomes" id="UP000307440">
    <property type="component" value="Unassembled WGS sequence"/>
</dbReference>